<dbReference type="EMBL" id="JAMQOL010000038">
    <property type="protein sequence ID" value="MCM4081238.1"/>
    <property type="molecule type" value="Genomic_DNA"/>
</dbReference>
<reference evidence="3 4" key="1">
    <citation type="submission" date="2022-06" db="EMBL/GenBank/DDBJ databases">
        <title>Actinoplanes abujensis sp. nov., isolated from Nigerian arid soil.</title>
        <authorList>
            <person name="Ding P."/>
        </authorList>
    </citation>
    <scope>NUCLEOTIDE SEQUENCE [LARGE SCALE GENOMIC DNA]</scope>
    <source>
        <strain evidence="4">TRM88002</strain>
    </source>
</reference>
<name>A0ABT0Y5C3_9ACTN</name>
<organism evidence="3 4">
    <name type="scientific">Paractinoplanes hotanensis</name>
    <dbReference type="NCBI Taxonomy" id="2906497"/>
    <lineage>
        <taxon>Bacteria</taxon>
        <taxon>Bacillati</taxon>
        <taxon>Actinomycetota</taxon>
        <taxon>Actinomycetes</taxon>
        <taxon>Micromonosporales</taxon>
        <taxon>Micromonosporaceae</taxon>
        <taxon>Paractinoplanes</taxon>
    </lineage>
</organism>
<gene>
    <name evidence="3" type="ORF">LXN57_27050</name>
</gene>
<comment type="caution">
    <text evidence="3">The sequence shown here is derived from an EMBL/GenBank/DDBJ whole genome shotgun (WGS) entry which is preliminary data.</text>
</comment>
<sequence>MNKLTRAITMGGFGVLAALAVGTGPAQAGTSAGAAVESKSTAGQVSQWRDGTQVVGFYRSLRDCELAGQFGERVGAWDDHDCDPVHLGVRRGTWALEVADDDNWGPAGFGRPFNVVRGFPSQFRPGWWGQVRAGSPGHFRPGQVRPWFRGPVVRHGHGPIIRHGHGPIVRPGNHGPIVRPGNHGPIVRPGNQGPIVRPGNQGPIVRPGNQNGRP</sequence>
<feature type="signal peptide" evidence="2">
    <location>
        <begin position="1"/>
        <end position="28"/>
    </location>
</feature>
<proteinExistence type="predicted"/>
<keyword evidence="4" id="KW-1185">Reference proteome</keyword>
<dbReference type="Proteomes" id="UP001523216">
    <property type="component" value="Unassembled WGS sequence"/>
</dbReference>
<protein>
    <submittedName>
        <fullName evidence="3">Uncharacterized protein</fullName>
    </submittedName>
</protein>
<dbReference type="RefSeq" id="WP_251801034.1">
    <property type="nucleotide sequence ID" value="NZ_JAMQOL010000038.1"/>
</dbReference>
<feature type="region of interest" description="Disordered" evidence="1">
    <location>
        <begin position="182"/>
        <end position="214"/>
    </location>
</feature>
<accession>A0ABT0Y5C3</accession>
<evidence type="ECO:0000256" key="1">
    <source>
        <dbReference type="SAM" id="MobiDB-lite"/>
    </source>
</evidence>
<evidence type="ECO:0000313" key="4">
    <source>
        <dbReference type="Proteomes" id="UP001523216"/>
    </source>
</evidence>
<evidence type="ECO:0000313" key="3">
    <source>
        <dbReference type="EMBL" id="MCM4081238.1"/>
    </source>
</evidence>
<keyword evidence="2" id="KW-0732">Signal</keyword>
<evidence type="ECO:0000256" key="2">
    <source>
        <dbReference type="SAM" id="SignalP"/>
    </source>
</evidence>
<feature type="chain" id="PRO_5045130697" evidence="2">
    <location>
        <begin position="29"/>
        <end position="214"/>
    </location>
</feature>